<gene>
    <name evidence="1" type="ORF">EII34_05360</name>
</gene>
<reference evidence="1 2" key="1">
    <citation type="submission" date="2018-11" db="EMBL/GenBank/DDBJ databases">
        <title>Genomes From Bacteria Associated with the Canine Oral Cavity: a Test Case for Automated Genome-Based Taxonomic Assignment.</title>
        <authorList>
            <person name="Coil D.A."/>
            <person name="Jospin G."/>
            <person name="Darling A.E."/>
            <person name="Wallis C."/>
            <person name="Davis I.J."/>
            <person name="Harris S."/>
            <person name="Eisen J.A."/>
            <person name="Holcombe L.J."/>
            <person name="O'Flynn C."/>
        </authorList>
    </citation>
    <scope>NUCLEOTIDE SEQUENCE [LARGE SCALE GENOMIC DNA]</scope>
    <source>
        <strain evidence="1 2">OH887_COT-365</strain>
    </source>
</reference>
<dbReference type="EMBL" id="RQZG01000004">
    <property type="protein sequence ID" value="RRD06112.1"/>
    <property type="molecule type" value="Genomic_DNA"/>
</dbReference>
<comment type="caution">
    <text evidence="1">The sequence shown here is derived from an EMBL/GenBank/DDBJ whole genome shotgun (WGS) entry which is preliminary data.</text>
</comment>
<evidence type="ECO:0000313" key="2">
    <source>
        <dbReference type="Proteomes" id="UP000280819"/>
    </source>
</evidence>
<name>A0A3P1T9K1_9ACTN</name>
<dbReference type="AlphaFoldDB" id="A0A3P1T9K1"/>
<protein>
    <submittedName>
        <fullName evidence="1">Uncharacterized protein</fullName>
    </submittedName>
</protein>
<dbReference type="RefSeq" id="WP_124843688.1">
    <property type="nucleotide sequence ID" value="NZ_JAUNKP010000045.1"/>
</dbReference>
<dbReference type="Proteomes" id="UP000280819">
    <property type="component" value="Unassembled WGS sequence"/>
</dbReference>
<proteinExistence type="predicted"/>
<accession>A0A3P1T9K1</accession>
<evidence type="ECO:0000313" key="1">
    <source>
        <dbReference type="EMBL" id="RRD06112.1"/>
    </source>
</evidence>
<organism evidence="1 2">
    <name type="scientific">Arachnia propionica</name>
    <dbReference type="NCBI Taxonomy" id="1750"/>
    <lineage>
        <taxon>Bacteria</taxon>
        <taxon>Bacillati</taxon>
        <taxon>Actinomycetota</taxon>
        <taxon>Actinomycetes</taxon>
        <taxon>Propionibacteriales</taxon>
        <taxon>Propionibacteriaceae</taxon>
        <taxon>Arachnia</taxon>
    </lineage>
</organism>
<dbReference type="OrthoDB" id="3826998at2"/>
<sequence>MKFSMEEGTLVQLGQRTQVEAEDLGVLVKRLAEAAEPLEGQMNGPARAAVDKFKANTDDIAAALTSAAFGLLGSVIGQNNAFVTAAEEGAAAHQAAEGSADFSSAELLNRIGPR</sequence>